<dbReference type="EMBL" id="CH902622">
    <property type="protein sequence ID" value="EDV34488.1"/>
    <property type="molecule type" value="Genomic_DNA"/>
</dbReference>
<dbReference type="HOGENOM" id="CLU_1195955_0_0_1"/>
<sequence length="283" mass="32173">MSKATKLRFALITEDVLDKLRPRSQSESVRSSYMNEIYTAIRTAVNEVVDEKLQQMSESLNRMVDEKVERILERRQPSRVQRQRNQASGFGGQYQPPGCQRRKDVKDKEKENDGKDGSSAKERKDLKDLGKELKEPRSKVAMAVPLESAQRRRHKKAGQDAVTASEGELVRKSVRTTRHQRVTVQPIHRELHQDKGMNVPSKTGNMNQVPLSASASAPPPSLAISPTQILSSMDNNSLEDDFSDVEEPSILTIAARYLKQLEESRRRKLQNQQQQQQQYHASS</sequence>
<dbReference type="OMA" id="VMPIHRE"/>
<evidence type="ECO:0000313" key="2">
    <source>
        <dbReference type="EMBL" id="EDV34488.1"/>
    </source>
</evidence>
<feature type="compositionally biased region" description="Basic residues" evidence="1">
    <location>
        <begin position="172"/>
        <end position="181"/>
    </location>
</feature>
<name>B3MRT3_DROAN</name>
<dbReference type="STRING" id="7217.B3MRT3"/>
<reference evidence="2 3" key="1">
    <citation type="journal article" date="2007" name="Nature">
        <title>Evolution of genes and genomes on the Drosophila phylogeny.</title>
        <authorList>
            <consortium name="Drosophila 12 Genomes Consortium"/>
            <person name="Clark A.G."/>
            <person name="Eisen M.B."/>
            <person name="Smith D.R."/>
            <person name="Bergman C.M."/>
            <person name="Oliver B."/>
            <person name="Markow T.A."/>
            <person name="Kaufman T.C."/>
            <person name="Kellis M."/>
            <person name="Gelbart W."/>
            <person name="Iyer V.N."/>
            <person name="Pollard D.A."/>
            <person name="Sackton T.B."/>
            <person name="Larracuente A.M."/>
            <person name="Singh N.D."/>
            <person name="Abad J.P."/>
            <person name="Abt D.N."/>
            <person name="Adryan B."/>
            <person name="Aguade M."/>
            <person name="Akashi H."/>
            <person name="Anderson W.W."/>
            <person name="Aquadro C.F."/>
            <person name="Ardell D.H."/>
            <person name="Arguello R."/>
            <person name="Artieri C.G."/>
            <person name="Barbash D.A."/>
            <person name="Barker D."/>
            <person name="Barsanti P."/>
            <person name="Batterham P."/>
            <person name="Batzoglou S."/>
            <person name="Begun D."/>
            <person name="Bhutkar A."/>
            <person name="Blanco E."/>
            <person name="Bosak S.A."/>
            <person name="Bradley R.K."/>
            <person name="Brand A.D."/>
            <person name="Brent M.R."/>
            <person name="Brooks A.N."/>
            <person name="Brown R.H."/>
            <person name="Butlin R.K."/>
            <person name="Caggese C."/>
            <person name="Calvi B.R."/>
            <person name="Bernardo de Carvalho A."/>
            <person name="Caspi A."/>
            <person name="Castrezana S."/>
            <person name="Celniker S.E."/>
            <person name="Chang J.L."/>
            <person name="Chapple C."/>
            <person name="Chatterji S."/>
            <person name="Chinwalla A."/>
            <person name="Civetta A."/>
            <person name="Clifton S.W."/>
            <person name="Comeron J.M."/>
            <person name="Costello J.C."/>
            <person name="Coyne J.A."/>
            <person name="Daub J."/>
            <person name="David R.G."/>
            <person name="Delcher A.L."/>
            <person name="Delehaunty K."/>
            <person name="Do C.B."/>
            <person name="Ebling H."/>
            <person name="Edwards K."/>
            <person name="Eickbush T."/>
            <person name="Evans J.D."/>
            <person name="Filipski A."/>
            <person name="Findeiss S."/>
            <person name="Freyhult E."/>
            <person name="Fulton L."/>
            <person name="Fulton R."/>
            <person name="Garcia A.C."/>
            <person name="Gardiner A."/>
            <person name="Garfield D.A."/>
            <person name="Garvin B.E."/>
            <person name="Gibson G."/>
            <person name="Gilbert D."/>
            <person name="Gnerre S."/>
            <person name="Godfrey J."/>
            <person name="Good R."/>
            <person name="Gotea V."/>
            <person name="Gravely B."/>
            <person name="Greenberg A.J."/>
            <person name="Griffiths-Jones S."/>
            <person name="Gross S."/>
            <person name="Guigo R."/>
            <person name="Gustafson E.A."/>
            <person name="Haerty W."/>
            <person name="Hahn M.W."/>
            <person name="Halligan D.L."/>
            <person name="Halpern A.L."/>
            <person name="Halter G.M."/>
            <person name="Han M.V."/>
            <person name="Heger A."/>
            <person name="Hillier L."/>
            <person name="Hinrichs A.S."/>
            <person name="Holmes I."/>
            <person name="Hoskins R.A."/>
            <person name="Hubisz M.J."/>
            <person name="Hultmark D."/>
            <person name="Huntley M.A."/>
            <person name="Jaffe D.B."/>
            <person name="Jagadeeshan S."/>
            <person name="Jeck W.R."/>
            <person name="Johnson J."/>
            <person name="Jones C.D."/>
            <person name="Jordan W.C."/>
            <person name="Karpen G.H."/>
            <person name="Kataoka E."/>
            <person name="Keightley P.D."/>
            <person name="Kheradpour P."/>
            <person name="Kirkness E.F."/>
            <person name="Koerich L.B."/>
            <person name="Kristiansen K."/>
            <person name="Kudrna D."/>
            <person name="Kulathinal R.J."/>
            <person name="Kumar S."/>
            <person name="Kwok R."/>
            <person name="Lander E."/>
            <person name="Langley C.H."/>
            <person name="Lapoint R."/>
            <person name="Lazzaro B.P."/>
            <person name="Lee S.J."/>
            <person name="Levesque L."/>
            <person name="Li R."/>
            <person name="Lin C.F."/>
            <person name="Lin M.F."/>
            <person name="Lindblad-Toh K."/>
            <person name="Llopart A."/>
            <person name="Long M."/>
            <person name="Low L."/>
            <person name="Lozovsky E."/>
            <person name="Lu J."/>
            <person name="Luo M."/>
            <person name="Machado C.A."/>
            <person name="Makalowski W."/>
            <person name="Marzo M."/>
            <person name="Matsuda M."/>
            <person name="Matzkin L."/>
            <person name="McAllister B."/>
            <person name="McBride C.S."/>
            <person name="McKernan B."/>
            <person name="McKernan K."/>
            <person name="Mendez-Lago M."/>
            <person name="Minx P."/>
            <person name="Mollenhauer M.U."/>
            <person name="Montooth K."/>
            <person name="Mount S.M."/>
            <person name="Mu X."/>
            <person name="Myers E."/>
            <person name="Negre B."/>
            <person name="Newfeld S."/>
            <person name="Nielsen R."/>
            <person name="Noor M.A."/>
            <person name="O'Grady P."/>
            <person name="Pachter L."/>
            <person name="Papaceit M."/>
            <person name="Parisi M.J."/>
            <person name="Parisi M."/>
            <person name="Parts L."/>
            <person name="Pedersen J.S."/>
            <person name="Pesole G."/>
            <person name="Phillippy A.M."/>
            <person name="Ponting C.P."/>
            <person name="Pop M."/>
            <person name="Porcelli D."/>
            <person name="Powell J.R."/>
            <person name="Prohaska S."/>
            <person name="Pruitt K."/>
            <person name="Puig M."/>
            <person name="Quesneville H."/>
            <person name="Ram K.R."/>
            <person name="Rand D."/>
            <person name="Rasmussen M.D."/>
            <person name="Reed L.K."/>
            <person name="Reenan R."/>
            <person name="Reily A."/>
            <person name="Remington K.A."/>
            <person name="Rieger T.T."/>
            <person name="Ritchie M.G."/>
            <person name="Robin C."/>
            <person name="Rogers Y.H."/>
            <person name="Rohde C."/>
            <person name="Rozas J."/>
            <person name="Rubenfield M.J."/>
            <person name="Ruiz A."/>
            <person name="Russo S."/>
            <person name="Salzberg S.L."/>
            <person name="Sanchez-Gracia A."/>
            <person name="Saranga D.J."/>
            <person name="Sato H."/>
            <person name="Schaeffer S.W."/>
            <person name="Schatz M.C."/>
            <person name="Schlenke T."/>
            <person name="Schwartz R."/>
            <person name="Segarra C."/>
            <person name="Singh R.S."/>
            <person name="Sirot L."/>
            <person name="Sirota M."/>
            <person name="Sisneros N.B."/>
            <person name="Smith C.D."/>
            <person name="Smith T.F."/>
            <person name="Spieth J."/>
            <person name="Stage D.E."/>
            <person name="Stark A."/>
            <person name="Stephan W."/>
            <person name="Strausberg R.L."/>
            <person name="Strempel S."/>
            <person name="Sturgill D."/>
            <person name="Sutton G."/>
            <person name="Sutton G.G."/>
            <person name="Tao W."/>
            <person name="Teichmann S."/>
            <person name="Tobari Y.N."/>
            <person name="Tomimura Y."/>
            <person name="Tsolas J.M."/>
            <person name="Valente V.L."/>
            <person name="Venter E."/>
            <person name="Venter J.C."/>
            <person name="Vicario S."/>
            <person name="Vieira F.G."/>
            <person name="Vilella A.J."/>
            <person name="Villasante A."/>
            <person name="Walenz B."/>
            <person name="Wang J."/>
            <person name="Wasserman M."/>
            <person name="Watts T."/>
            <person name="Wilson D."/>
            <person name="Wilson R.K."/>
            <person name="Wing R.A."/>
            <person name="Wolfner M.F."/>
            <person name="Wong A."/>
            <person name="Wong G.K."/>
            <person name="Wu C.I."/>
            <person name="Wu G."/>
            <person name="Yamamoto D."/>
            <person name="Yang H.P."/>
            <person name="Yang S.P."/>
            <person name="Yorke J.A."/>
            <person name="Yoshida K."/>
            <person name="Zdobnov E."/>
            <person name="Zhang P."/>
            <person name="Zhang Y."/>
            <person name="Zimin A.V."/>
            <person name="Baldwin J."/>
            <person name="Abdouelleil A."/>
            <person name="Abdulkadir J."/>
            <person name="Abebe A."/>
            <person name="Abera B."/>
            <person name="Abreu J."/>
            <person name="Acer S.C."/>
            <person name="Aftuck L."/>
            <person name="Alexander A."/>
            <person name="An P."/>
            <person name="Anderson E."/>
            <person name="Anderson S."/>
            <person name="Arachi H."/>
            <person name="Azer M."/>
            <person name="Bachantsang P."/>
            <person name="Barry A."/>
            <person name="Bayul T."/>
            <person name="Berlin A."/>
            <person name="Bessette D."/>
            <person name="Bloom T."/>
            <person name="Blye J."/>
            <person name="Boguslavskiy L."/>
            <person name="Bonnet C."/>
            <person name="Boukhgalter B."/>
            <person name="Bourzgui I."/>
            <person name="Brown A."/>
            <person name="Cahill P."/>
            <person name="Channer S."/>
            <person name="Cheshatsang Y."/>
            <person name="Chuda L."/>
            <person name="Citroen M."/>
            <person name="Collymore A."/>
            <person name="Cooke P."/>
            <person name="Costello M."/>
            <person name="D'Aco K."/>
            <person name="Daza R."/>
            <person name="De Haan G."/>
            <person name="DeGray S."/>
            <person name="DeMaso C."/>
            <person name="Dhargay N."/>
            <person name="Dooley K."/>
            <person name="Dooley E."/>
            <person name="Doricent M."/>
            <person name="Dorje P."/>
            <person name="Dorjee K."/>
            <person name="Dupes A."/>
            <person name="Elong R."/>
            <person name="Falk J."/>
            <person name="Farina A."/>
            <person name="Faro S."/>
            <person name="Ferguson D."/>
            <person name="Fisher S."/>
            <person name="Foley C.D."/>
            <person name="Franke A."/>
            <person name="Friedrich D."/>
            <person name="Gadbois L."/>
            <person name="Gearin G."/>
            <person name="Gearin C.R."/>
            <person name="Giannoukos G."/>
            <person name="Goode T."/>
            <person name="Graham J."/>
            <person name="Grandbois E."/>
            <person name="Grewal S."/>
            <person name="Gyaltsen K."/>
            <person name="Hafez N."/>
            <person name="Hagos B."/>
            <person name="Hall J."/>
            <person name="Henson C."/>
            <person name="Hollinger A."/>
            <person name="Honan T."/>
            <person name="Huard M.D."/>
            <person name="Hughes L."/>
            <person name="Hurhula B."/>
            <person name="Husby M.E."/>
            <person name="Kamat A."/>
            <person name="Kanga B."/>
            <person name="Kashin S."/>
            <person name="Khazanovich D."/>
            <person name="Kisner P."/>
            <person name="Lance K."/>
            <person name="Lara M."/>
            <person name="Lee W."/>
            <person name="Lennon N."/>
            <person name="Letendre F."/>
            <person name="LeVine R."/>
            <person name="Lipovsky A."/>
            <person name="Liu X."/>
            <person name="Liu J."/>
            <person name="Liu S."/>
            <person name="Lokyitsang T."/>
            <person name="Lokyitsang Y."/>
            <person name="Lubonja R."/>
            <person name="Lui A."/>
            <person name="MacDonald P."/>
            <person name="Magnisalis V."/>
            <person name="Maru K."/>
            <person name="Matthews C."/>
            <person name="McCusker W."/>
            <person name="McDonough S."/>
            <person name="Mehta T."/>
            <person name="Meldrim J."/>
            <person name="Meneus L."/>
            <person name="Mihai O."/>
            <person name="Mihalev A."/>
            <person name="Mihova T."/>
            <person name="Mittelman R."/>
            <person name="Mlenga V."/>
            <person name="Montmayeur A."/>
            <person name="Mulrain L."/>
            <person name="Navidi A."/>
            <person name="Naylor J."/>
            <person name="Negash T."/>
            <person name="Nguyen T."/>
            <person name="Nguyen N."/>
            <person name="Nicol R."/>
            <person name="Norbu C."/>
            <person name="Norbu N."/>
            <person name="Novod N."/>
            <person name="O'Neill B."/>
            <person name="Osman S."/>
            <person name="Markiewicz E."/>
            <person name="Oyono O.L."/>
            <person name="Patti C."/>
            <person name="Phunkhang P."/>
            <person name="Pierre F."/>
            <person name="Priest M."/>
            <person name="Raghuraman S."/>
            <person name="Rege F."/>
            <person name="Reyes R."/>
            <person name="Rise C."/>
            <person name="Rogov P."/>
            <person name="Ross K."/>
            <person name="Ryan E."/>
            <person name="Settipalli S."/>
            <person name="Shea T."/>
            <person name="Sherpa N."/>
            <person name="Shi L."/>
            <person name="Shih D."/>
            <person name="Sparrow T."/>
            <person name="Spaulding J."/>
            <person name="Stalker J."/>
            <person name="Stange-Thomann N."/>
            <person name="Stavropoulos S."/>
            <person name="Stone C."/>
            <person name="Strader C."/>
            <person name="Tesfaye S."/>
            <person name="Thomson T."/>
            <person name="Thoulutsang Y."/>
            <person name="Thoulutsang D."/>
            <person name="Topham K."/>
            <person name="Topping I."/>
            <person name="Tsamla T."/>
            <person name="Vassiliev H."/>
            <person name="Vo A."/>
            <person name="Wangchuk T."/>
            <person name="Wangdi T."/>
            <person name="Weiand M."/>
            <person name="Wilkinson J."/>
            <person name="Wilson A."/>
            <person name="Yadav S."/>
            <person name="Young G."/>
            <person name="Yu Q."/>
            <person name="Zembek L."/>
            <person name="Zhong D."/>
            <person name="Zimmer A."/>
            <person name="Zwirko Z."/>
            <person name="Jaffe D.B."/>
            <person name="Alvarez P."/>
            <person name="Brockman W."/>
            <person name="Butler J."/>
            <person name="Chin C."/>
            <person name="Gnerre S."/>
            <person name="Grabherr M."/>
            <person name="Kleber M."/>
            <person name="Mauceli E."/>
            <person name="MacCallum I."/>
        </authorList>
    </citation>
    <scope>NUCLEOTIDE SEQUENCE [LARGE SCALE GENOMIC DNA]</scope>
    <source>
        <strain evidence="3">Tucson 14024-0371.13</strain>
    </source>
</reference>
<feature type="compositionally biased region" description="Polar residues" evidence="1">
    <location>
        <begin position="78"/>
        <end position="88"/>
    </location>
</feature>
<dbReference type="InParanoid" id="B3MRT3"/>
<dbReference type="KEGG" id="dan:6503627"/>
<keyword evidence="3" id="KW-1185">Reference proteome</keyword>
<proteinExistence type="predicted"/>
<gene>
    <name evidence="2" type="primary">Dana\GF20936</name>
    <name evidence="2" type="synonym">dana_GLEANR_4175</name>
    <name evidence="2" type="ORF">GF20936</name>
</gene>
<dbReference type="PhylomeDB" id="B3MRT3"/>
<dbReference type="Proteomes" id="UP000007801">
    <property type="component" value="Unassembled WGS sequence"/>
</dbReference>
<dbReference type="GeneID" id="6503627"/>
<feature type="compositionally biased region" description="Low complexity" evidence="1">
    <location>
        <begin position="210"/>
        <end position="226"/>
    </location>
</feature>
<evidence type="ECO:0000313" key="3">
    <source>
        <dbReference type="Proteomes" id="UP000007801"/>
    </source>
</evidence>
<evidence type="ECO:0000256" key="1">
    <source>
        <dbReference type="SAM" id="MobiDB-lite"/>
    </source>
</evidence>
<feature type="compositionally biased region" description="Polar residues" evidence="1">
    <location>
        <begin position="200"/>
        <end position="209"/>
    </location>
</feature>
<protein>
    <submittedName>
        <fullName evidence="2">Uncharacterized protein</fullName>
    </submittedName>
</protein>
<accession>B3MRT3</accession>
<dbReference type="AlphaFoldDB" id="B3MRT3"/>
<dbReference type="OrthoDB" id="7863457at2759"/>
<organism evidence="2 3">
    <name type="scientific">Drosophila ananassae</name>
    <name type="common">Fruit fly</name>
    <dbReference type="NCBI Taxonomy" id="7217"/>
    <lineage>
        <taxon>Eukaryota</taxon>
        <taxon>Metazoa</taxon>
        <taxon>Ecdysozoa</taxon>
        <taxon>Arthropoda</taxon>
        <taxon>Hexapoda</taxon>
        <taxon>Insecta</taxon>
        <taxon>Pterygota</taxon>
        <taxon>Neoptera</taxon>
        <taxon>Endopterygota</taxon>
        <taxon>Diptera</taxon>
        <taxon>Brachycera</taxon>
        <taxon>Muscomorpha</taxon>
        <taxon>Ephydroidea</taxon>
        <taxon>Drosophilidae</taxon>
        <taxon>Drosophila</taxon>
        <taxon>Sophophora</taxon>
    </lineage>
</organism>
<feature type="region of interest" description="Disordered" evidence="1">
    <location>
        <begin position="71"/>
        <end position="227"/>
    </location>
</feature>
<feature type="compositionally biased region" description="Basic and acidic residues" evidence="1">
    <location>
        <begin position="101"/>
        <end position="138"/>
    </location>
</feature>